<dbReference type="EMBL" id="JAATLK010000001">
    <property type="protein sequence ID" value="NIZ47417.1"/>
    <property type="molecule type" value="Genomic_DNA"/>
</dbReference>
<reference evidence="1" key="1">
    <citation type="submission" date="2020-03" db="EMBL/GenBank/DDBJ databases">
        <title>Spirochaetal bacteria isolated from arthropods constitute a novel genus Entomospira genus novum within the order Spirochaetales.</title>
        <authorList>
            <person name="Grana-Miraglia L."/>
            <person name="Sikutova S."/>
            <person name="Fingerle V."/>
            <person name="Sing A."/>
            <person name="Castillo-Ramirez S."/>
            <person name="Margos G."/>
            <person name="Rudolf I."/>
        </authorList>
    </citation>
    <scope>NUCLEOTIDE SEQUENCE</scope>
    <source>
        <strain evidence="1">BR208</strain>
    </source>
</reference>
<sequence length="97" mass="11274">MAFMIDAQSLENLFRLSNFTVDASMIQQWQGDVSEWLEFFSLEDAPDPSTEYRFAGERTIHTIRKDDSHQPSLTNADIKLYCKRFVDGFVALPEHKK</sequence>
<comment type="caution">
    <text evidence="1">The sequence shown here is derived from an EMBL/GenBank/DDBJ whole genome shotgun (WGS) entry which is preliminary data.</text>
</comment>
<evidence type="ECO:0000313" key="2">
    <source>
        <dbReference type="Proteomes" id="UP000752013"/>
    </source>
</evidence>
<dbReference type="RefSeq" id="WP_167703832.1">
    <property type="nucleotide sequence ID" value="NZ_CP118168.1"/>
</dbReference>
<evidence type="ECO:0000313" key="1">
    <source>
        <dbReference type="EMBL" id="NIZ47417.1"/>
    </source>
</evidence>
<dbReference type="Proteomes" id="UP000752013">
    <property type="component" value="Unassembled WGS sequence"/>
</dbReference>
<protein>
    <submittedName>
        <fullName evidence="1">Uncharacterized protein</fullName>
    </submittedName>
</protein>
<dbReference type="AlphaFoldDB" id="A0A968KYB8"/>
<gene>
    <name evidence="1" type="ORF">HCT46_05770</name>
</gene>
<organism evidence="1 2">
    <name type="scientific">Entomospira nematocerorum</name>
    <dbReference type="NCBI Taxonomy" id="2719987"/>
    <lineage>
        <taxon>Bacteria</taxon>
        <taxon>Pseudomonadati</taxon>
        <taxon>Spirochaetota</taxon>
        <taxon>Spirochaetia</taxon>
        <taxon>Spirochaetales</taxon>
        <taxon>Spirochaetaceae</taxon>
        <taxon>Entomospira</taxon>
    </lineage>
</organism>
<proteinExistence type="predicted"/>
<name>A0A968KYB8_9SPIO</name>
<keyword evidence="2" id="KW-1185">Reference proteome</keyword>
<accession>A0A968KYB8</accession>